<sequence>NRSGASLTTRDVSQVNKDESSASNAQIADDVGSNIEQSIHSKTSMVSQHESIHSNRSGASLTTRDANPDNEEKRSTSNAQ</sequence>
<protein>
    <submittedName>
        <fullName evidence="2">Uncharacterized protein</fullName>
    </submittedName>
</protein>
<feature type="compositionally biased region" description="Basic and acidic residues" evidence="1">
    <location>
        <begin position="66"/>
        <end position="80"/>
    </location>
</feature>
<feature type="compositionally biased region" description="Polar residues" evidence="1">
    <location>
        <begin position="1"/>
        <end position="26"/>
    </location>
</feature>
<evidence type="ECO:0000256" key="1">
    <source>
        <dbReference type="SAM" id="MobiDB-lite"/>
    </source>
</evidence>
<feature type="region of interest" description="Disordered" evidence="1">
    <location>
        <begin position="1"/>
        <end position="80"/>
    </location>
</feature>
<feature type="non-terminal residue" evidence="2">
    <location>
        <position position="80"/>
    </location>
</feature>
<proteinExistence type="predicted"/>
<feature type="non-terminal residue" evidence="2">
    <location>
        <position position="1"/>
    </location>
</feature>
<organism evidence="2">
    <name type="scientific">Arion vulgaris</name>
    <dbReference type="NCBI Taxonomy" id="1028688"/>
    <lineage>
        <taxon>Eukaryota</taxon>
        <taxon>Metazoa</taxon>
        <taxon>Spiralia</taxon>
        <taxon>Lophotrochozoa</taxon>
        <taxon>Mollusca</taxon>
        <taxon>Gastropoda</taxon>
        <taxon>Heterobranchia</taxon>
        <taxon>Euthyneura</taxon>
        <taxon>Panpulmonata</taxon>
        <taxon>Eupulmonata</taxon>
        <taxon>Stylommatophora</taxon>
        <taxon>Helicina</taxon>
        <taxon>Arionoidea</taxon>
        <taxon>Arionidae</taxon>
        <taxon>Arion</taxon>
    </lineage>
</organism>
<reference evidence="2" key="1">
    <citation type="submission" date="2014-12" db="EMBL/GenBank/DDBJ databases">
        <title>Insight into the proteome of Arion vulgaris.</title>
        <authorList>
            <person name="Aradska J."/>
            <person name="Bulat T."/>
            <person name="Smidak R."/>
            <person name="Sarate P."/>
            <person name="Gangsoo J."/>
            <person name="Sialana F."/>
            <person name="Bilban M."/>
            <person name="Lubec G."/>
        </authorList>
    </citation>
    <scope>NUCLEOTIDE SEQUENCE</scope>
    <source>
        <tissue evidence="2">Skin</tissue>
    </source>
</reference>
<dbReference type="AlphaFoldDB" id="A0A0B7C4U4"/>
<evidence type="ECO:0000313" key="2">
    <source>
        <dbReference type="EMBL" id="CEL00227.1"/>
    </source>
</evidence>
<feature type="compositionally biased region" description="Polar residues" evidence="1">
    <location>
        <begin position="34"/>
        <end position="65"/>
    </location>
</feature>
<accession>A0A0B7C4U4</accession>
<dbReference type="EMBL" id="HACG01053356">
    <property type="protein sequence ID" value="CEL00227.1"/>
    <property type="molecule type" value="Transcribed_RNA"/>
</dbReference>
<gene>
    <name evidence="2" type="primary">ORF223170</name>
</gene>
<name>A0A0B7C4U4_9EUPU</name>